<evidence type="ECO:0000313" key="3">
    <source>
        <dbReference type="EMBL" id="TFK22132.1"/>
    </source>
</evidence>
<feature type="transmembrane region" description="Helical" evidence="2">
    <location>
        <begin position="150"/>
        <end position="172"/>
    </location>
</feature>
<dbReference type="AlphaFoldDB" id="A0A5C3KP88"/>
<feature type="transmembrane region" description="Helical" evidence="2">
    <location>
        <begin position="34"/>
        <end position="55"/>
    </location>
</feature>
<protein>
    <submittedName>
        <fullName evidence="3">Uncharacterized protein</fullName>
    </submittedName>
</protein>
<keyword evidence="2" id="KW-0812">Transmembrane</keyword>
<feature type="transmembrane region" description="Helical" evidence="2">
    <location>
        <begin position="240"/>
        <end position="259"/>
    </location>
</feature>
<evidence type="ECO:0000313" key="4">
    <source>
        <dbReference type="Proteomes" id="UP000307440"/>
    </source>
</evidence>
<evidence type="ECO:0000256" key="2">
    <source>
        <dbReference type="SAM" id="Phobius"/>
    </source>
</evidence>
<feature type="transmembrane region" description="Helical" evidence="2">
    <location>
        <begin position="198"/>
        <end position="220"/>
    </location>
</feature>
<feature type="transmembrane region" description="Helical" evidence="2">
    <location>
        <begin position="67"/>
        <end position="94"/>
    </location>
</feature>
<dbReference type="EMBL" id="ML210249">
    <property type="protein sequence ID" value="TFK22132.1"/>
    <property type="molecule type" value="Genomic_DNA"/>
</dbReference>
<dbReference type="Proteomes" id="UP000307440">
    <property type="component" value="Unassembled WGS sequence"/>
</dbReference>
<gene>
    <name evidence="3" type="ORF">FA15DRAFT_695936</name>
</gene>
<name>A0A5C3KP88_COPMA</name>
<keyword evidence="2" id="KW-1133">Transmembrane helix</keyword>
<keyword evidence="4" id="KW-1185">Reference proteome</keyword>
<keyword evidence="2" id="KW-0472">Membrane</keyword>
<organism evidence="3 4">
    <name type="scientific">Coprinopsis marcescibilis</name>
    <name type="common">Agaric fungus</name>
    <name type="synonym">Psathyrella marcescibilis</name>
    <dbReference type="NCBI Taxonomy" id="230819"/>
    <lineage>
        <taxon>Eukaryota</taxon>
        <taxon>Fungi</taxon>
        <taxon>Dikarya</taxon>
        <taxon>Basidiomycota</taxon>
        <taxon>Agaricomycotina</taxon>
        <taxon>Agaricomycetes</taxon>
        <taxon>Agaricomycetidae</taxon>
        <taxon>Agaricales</taxon>
        <taxon>Agaricineae</taxon>
        <taxon>Psathyrellaceae</taxon>
        <taxon>Coprinopsis</taxon>
    </lineage>
</organism>
<proteinExistence type="predicted"/>
<dbReference type="OrthoDB" id="3265004at2759"/>
<sequence>MTSSYTVALGFASYYTPGLVIDKQELRAAFGAHLFQWFALGIQTYICGKSFSAFFSSARETRQSRIIYMSIMFLVLMLSCLVLISETVVLLAVFELHSEMVGRTVTPGAWPTWGRITGLLSFGCTGITAVITEVVSEAGLRSYPYKTFQVAYFLSAIGSCAISTGLIVIRLWQMKSRMRALNLLDGFGYSLYSRIPTILIESALPFTLMGILAAIITAVVEASRVDGSTAYRNTPLELTKFVVVFLWVTSCSFAPTLIIHRVTMGASWVCDPTTGGRITHTLVFNRDPDRTNTSLSEQQSIHPSNSLHEA</sequence>
<accession>A0A5C3KP88</accession>
<reference evidence="3 4" key="1">
    <citation type="journal article" date="2019" name="Nat. Ecol. Evol.">
        <title>Megaphylogeny resolves global patterns of mushroom evolution.</title>
        <authorList>
            <person name="Varga T."/>
            <person name="Krizsan K."/>
            <person name="Foldi C."/>
            <person name="Dima B."/>
            <person name="Sanchez-Garcia M."/>
            <person name="Sanchez-Ramirez S."/>
            <person name="Szollosi G.J."/>
            <person name="Szarkandi J.G."/>
            <person name="Papp V."/>
            <person name="Albert L."/>
            <person name="Andreopoulos W."/>
            <person name="Angelini C."/>
            <person name="Antonin V."/>
            <person name="Barry K.W."/>
            <person name="Bougher N.L."/>
            <person name="Buchanan P."/>
            <person name="Buyck B."/>
            <person name="Bense V."/>
            <person name="Catcheside P."/>
            <person name="Chovatia M."/>
            <person name="Cooper J."/>
            <person name="Damon W."/>
            <person name="Desjardin D."/>
            <person name="Finy P."/>
            <person name="Geml J."/>
            <person name="Haridas S."/>
            <person name="Hughes K."/>
            <person name="Justo A."/>
            <person name="Karasinski D."/>
            <person name="Kautmanova I."/>
            <person name="Kiss B."/>
            <person name="Kocsube S."/>
            <person name="Kotiranta H."/>
            <person name="LaButti K.M."/>
            <person name="Lechner B.E."/>
            <person name="Liimatainen K."/>
            <person name="Lipzen A."/>
            <person name="Lukacs Z."/>
            <person name="Mihaltcheva S."/>
            <person name="Morgado L.N."/>
            <person name="Niskanen T."/>
            <person name="Noordeloos M.E."/>
            <person name="Ohm R.A."/>
            <person name="Ortiz-Santana B."/>
            <person name="Ovrebo C."/>
            <person name="Racz N."/>
            <person name="Riley R."/>
            <person name="Savchenko A."/>
            <person name="Shiryaev A."/>
            <person name="Soop K."/>
            <person name="Spirin V."/>
            <person name="Szebenyi C."/>
            <person name="Tomsovsky M."/>
            <person name="Tulloss R.E."/>
            <person name="Uehling J."/>
            <person name="Grigoriev I.V."/>
            <person name="Vagvolgyi C."/>
            <person name="Papp T."/>
            <person name="Martin F.M."/>
            <person name="Miettinen O."/>
            <person name="Hibbett D.S."/>
            <person name="Nagy L.G."/>
        </authorList>
    </citation>
    <scope>NUCLEOTIDE SEQUENCE [LARGE SCALE GENOMIC DNA]</scope>
    <source>
        <strain evidence="3 4">CBS 121175</strain>
    </source>
</reference>
<evidence type="ECO:0000256" key="1">
    <source>
        <dbReference type="SAM" id="MobiDB-lite"/>
    </source>
</evidence>
<feature type="compositionally biased region" description="Polar residues" evidence="1">
    <location>
        <begin position="291"/>
        <end position="310"/>
    </location>
</feature>
<feature type="region of interest" description="Disordered" evidence="1">
    <location>
        <begin position="289"/>
        <end position="310"/>
    </location>
</feature>